<keyword evidence="5" id="KW-0408">Iron</keyword>
<dbReference type="SUPFAM" id="SSF55124">
    <property type="entry name" value="Nitrite/Sulfite reductase N-terminal domain-like"/>
    <property type="match status" value="1"/>
</dbReference>
<protein>
    <submittedName>
        <fullName evidence="9">Precorrin-3B synthase</fullName>
    </submittedName>
</protein>
<dbReference type="InterPro" id="IPR051329">
    <property type="entry name" value="NIR_SIR_4Fe-4S"/>
</dbReference>
<keyword evidence="6" id="KW-0411">Iron-sulfur</keyword>
<proteinExistence type="predicted"/>
<evidence type="ECO:0000256" key="6">
    <source>
        <dbReference type="ARBA" id="ARBA00023014"/>
    </source>
</evidence>
<evidence type="ECO:0000259" key="8">
    <source>
        <dbReference type="Pfam" id="PF03460"/>
    </source>
</evidence>
<evidence type="ECO:0000256" key="7">
    <source>
        <dbReference type="SAM" id="MobiDB-lite"/>
    </source>
</evidence>
<evidence type="ECO:0000256" key="2">
    <source>
        <dbReference type="ARBA" id="ARBA00022617"/>
    </source>
</evidence>
<keyword evidence="1" id="KW-0004">4Fe-4S</keyword>
<reference evidence="9 10" key="1">
    <citation type="submission" date="2016-11" db="EMBL/GenBank/DDBJ databases">
        <authorList>
            <person name="Jaros S."/>
            <person name="Januszkiewicz K."/>
            <person name="Wedrychowicz H."/>
        </authorList>
    </citation>
    <scope>NUCLEOTIDE SEQUENCE [LARGE SCALE GENOMIC DNA]</scope>
    <source>
        <strain evidence="9 10">CGMCC 4.5723</strain>
    </source>
</reference>
<dbReference type="InterPro" id="IPR045854">
    <property type="entry name" value="NO2/SO3_Rdtase_4Fe4S_sf"/>
</dbReference>
<keyword evidence="4" id="KW-0560">Oxidoreductase</keyword>
<dbReference type="GO" id="GO:0051539">
    <property type="term" value="F:4 iron, 4 sulfur cluster binding"/>
    <property type="evidence" value="ECO:0007669"/>
    <property type="project" value="UniProtKB-KW"/>
</dbReference>
<keyword evidence="3" id="KW-0479">Metal-binding</keyword>
<feature type="region of interest" description="Disordered" evidence="7">
    <location>
        <begin position="223"/>
        <end position="256"/>
    </location>
</feature>
<organism evidence="9 10">
    <name type="scientific">Nocardiopsis flavescens</name>
    <dbReference type="NCBI Taxonomy" id="758803"/>
    <lineage>
        <taxon>Bacteria</taxon>
        <taxon>Bacillati</taxon>
        <taxon>Actinomycetota</taxon>
        <taxon>Actinomycetes</taxon>
        <taxon>Streptosporangiales</taxon>
        <taxon>Nocardiopsidaceae</taxon>
        <taxon>Nocardiopsis</taxon>
    </lineage>
</organism>
<evidence type="ECO:0000313" key="10">
    <source>
        <dbReference type="Proteomes" id="UP000184452"/>
    </source>
</evidence>
<evidence type="ECO:0000256" key="5">
    <source>
        <dbReference type="ARBA" id="ARBA00023004"/>
    </source>
</evidence>
<evidence type="ECO:0000256" key="3">
    <source>
        <dbReference type="ARBA" id="ARBA00022723"/>
    </source>
</evidence>
<dbReference type="GO" id="GO:0016491">
    <property type="term" value="F:oxidoreductase activity"/>
    <property type="evidence" value="ECO:0007669"/>
    <property type="project" value="UniProtKB-KW"/>
</dbReference>
<evidence type="ECO:0000256" key="4">
    <source>
        <dbReference type="ARBA" id="ARBA00023002"/>
    </source>
</evidence>
<dbReference type="InterPro" id="IPR005117">
    <property type="entry name" value="NiRdtase/SiRdtase_haem-b_fer"/>
</dbReference>
<feature type="compositionally biased region" description="Pro residues" evidence="7">
    <location>
        <begin position="229"/>
        <end position="242"/>
    </location>
</feature>
<gene>
    <name evidence="9" type="ORF">SAMN05421803_101641</name>
</gene>
<dbReference type="EMBL" id="FQZK01000001">
    <property type="protein sequence ID" value="SHI58010.1"/>
    <property type="molecule type" value="Genomic_DNA"/>
</dbReference>
<dbReference type="Gene3D" id="3.90.480.20">
    <property type="match status" value="1"/>
</dbReference>
<name>A0A1M6CAF5_9ACTN</name>
<dbReference type="SUPFAM" id="SSF56014">
    <property type="entry name" value="Nitrite and sulphite reductase 4Fe-4S domain-like"/>
    <property type="match status" value="1"/>
</dbReference>
<dbReference type="AlphaFoldDB" id="A0A1M6CAF5"/>
<evidence type="ECO:0000256" key="1">
    <source>
        <dbReference type="ARBA" id="ARBA00022485"/>
    </source>
</evidence>
<evidence type="ECO:0000313" key="9">
    <source>
        <dbReference type="EMBL" id="SHI58010.1"/>
    </source>
</evidence>
<dbReference type="PANTHER" id="PTHR32439">
    <property type="entry name" value="FERREDOXIN--NITRITE REDUCTASE, CHLOROPLASTIC"/>
    <property type="match status" value="1"/>
</dbReference>
<keyword evidence="2" id="KW-0349">Heme</keyword>
<keyword evidence="10" id="KW-1185">Reference proteome</keyword>
<sequence length="292" mass="30128">MFPADASAPRTRRDRCPGVLRPWPADDGLLVRLRLVGGRLPVRSLTALAAVAREYGSGRVHVTGRANLQVRALPGRDGRLDPGALRALEATGLLPSRSHELVRNIMASPLTGLSGGRADLRPVAAALDAALCAAPHRAALPGRFLFVLDDGRGDLVERPCDLGLTALDGETARLRAGGLHGPAVPLAGAADALVRLADAFLERRGDGPAAPWHVAELPAPLCAPEPADPRLPAPAPPPPYGPLPGGGHHVPVPPEGLDTAAAQALAGRVRAAGGDELVVTPWRGVVVPGEAR</sequence>
<dbReference type="PANTHER" id="PTHR32439:SF9">
    <property type="entry name" value="BLR3264 PROTEIN"/>
    <property type="match status" value="1"/>
</dbReference>
<accession>A0A1M6CAF5</accession>
<dbReference type="STRING" id="758803.SAMN05421803_101641"/>
<dbReference type="GO" id="GO:0046872">
    <property type="term" value="F:metal ion binding"/>
    <property type="evidence" value="ECO:0007669"/>
    <property type="project" value="UniProtKB-KW"/>
</dbReference>
<dbReference type="Proteomes" id="UP000184452">
    <property type="component" value="Unassembled WGS sequence"/>
</dbReference>
<dbReference type="InterPro" id="IPR036136">
    <property type="entry name" value="Nit/Sulf_reduc_fer-like_dom_sf"/>
</dbReference>
<dbReference type="OrthoDB" id="105450at2"/>
<dbReference type="Pfam" id="PF03460">
    <property type="entry name" value="NIR_SIR_ferr"/>
    <property type="match status" value="1"/>
</dbReference>
<dbReference type="RefSeq" id="WP_073374650.1">
    <property type="nucleotide sequence ID" value="NZ_FQZK01000001.1"/>
</dbReference>
<feature type="domain" description="Nitrite/Sulfite reductase ferredoxin-like" evidence="8">
    <location>
        <begin position="27"/>
        <end position="74"/>
    </location>
</feature>